<proteinExistence type="predicted"/>
<evidence type="ECO:0000313" key="1">
    <source>
        <dbReference type="EMBL" id="KAG9465666.1"/>
    </source>
</evidence>
<name>A0A8J6BD30_ELECQ</name>
<comment type="caution">
    <text evidence="1">The sequence shown here is derived from an EMBL/GenBank/DDBJ whole genome shotgun (WGS) entry which is preliminary data.</text>
</comment>
<keyword evidence="2" id="KW-1185">Reference proteome</keyword>
<reference evidence="1" key="1">
    <citation type="thesis" date="2020" institute="ProQuest LLC" country="789 East Eisenhower Parkway, Ann Arbor, MI, USA">
        <title>Comparative Genomics and Chromosome Evolution.</title>
        <authorList>
            <person name="Mudd A.B."/>
        </authorList>
    </citation>
    <scope>NUCLEOTIDE SEQUENCE</scope>
    <source>
        <strain evidence="1">HN-11 Male</strain>
        <tissue evidence="1">Kidney and liver</tissue>
    </source>
</reference>
<accession>A0A8J6BD30</accession>
<evidence type="ECO:0000313" key="2">
    <source>
        <dbReference type="Proteomes" id="UP000770717"/>
    </source>
</evidence>
<protein>
    <submittedName>
        <fullName evidence="1">Uncharacterized protein</fullName>
    </submittedName>
</protein>
<dbReference type="EMBL" id="WNTK01002817">
    <property type="protein sequence ID" value="KAG9465666.1"/>
    <property type="molecule type" value="Genomic_DNA"/>
</dbReference>
<gene>
    <name evidence="1" type="ORF">GDO78_017947</name>
</gene>
<sequence length="71" mass="8220">MKDQEIPNHVTSTVWQMSELHQILFVTRWTKNVQHLLPSSIASIREPRGRTNSNNVLLGEWTDQIVPILNT</sequence>
<organism evidence="1 2">
    <name type="scientific">Eleutherodactylus coqui</name>
    <name type="common">Puerto Rican coqui</name>
    <dbReference type="NCBI Taxonomy" id="57060"/>
    <lineage>
        <taxon>Eukaryota</taxon>
        <taxon>Metazoa</taxon>
        <taxon>Chordata</taxon>
        <taxon>Craniata</taxon>
        <taxon>Vertebrata</taxon>
        <taxon>Euteleostomi</taxon>
        <taxon>Amphibia</taxon>
        <taxon>Batrachia</taxon>
        <taxon>Anura</taxon>
        <taxon>Neobatrachia</taxon>
        <taxon>Hyloidea</taxon>
        <taxon>Eleutherodactylidae</taxon>
        <taxon>Eleutherodactylinae</taxon>
        <taxon>Eleutherodactylus</taxon>
        <taxon>Eleutherodactylus</taxon>
    </lineage>
</organism>
<dbReference type="Proteomes" id="UP000770717">
    <property type="component" value="Unassembled WGS sequence"/>
</dbReference>
<dbReference type="AlphaFoldDB" id="A0A8J6BD30"/>